<feature type="transmembrane region" description="Helical" evidence="1">
    <location>
        <begin position="112"/>
        <end position="134"/>
    </location>
</feature>
<dbReference type="EMBL" id="CAHP01000023">
    <property type="protein sequence ID" value="CCG42001.1"/>
    <property type="molecule type" value="Genomic_DNA"/>
</dbReference>
<name>H8FUG3_MAGML</name>
<feature type="transmembrane region" description="Helical" evidence="1">
    <location>
        <begin position="44"/>
        <end position="64"/>
    </location>
</feature>
<evidence type="ECO:0000313" key="2">
    <source>
        <dbReference type="EMBL" id="CCG42001.1"/>
    </source>
</evidence>
<keyword evidence="3" id="KW-1185">Reference proteome</keyword>
<dbReference type="eggNOG" id="COG1018">
    <property type="taxonomic scope" value="Bacteria"/>
</dbReference>
<gene>
    <name evidence="2" type="ORF">PHAMO_30157</name>
</gene>
<organism evidence="2 3">
    <name type="scientific">Magnetospirillum molischianum DSM 120</name>
    <dbReference type="NCBI Taxonomy" id="1150626"/>
    <lineage>
        <taxon>Bacteria</taxon>
        <taxon>Pseudomonadati</taxon>
        <taxon>Pseudomonadota</taxon>
        <taxon>Alphaproteobacteria</taxon>
        <taxon>Rhodospirillales</taxon>
        <taxon>Rhodospirillaceae</taxon>
        <taxon>Magnetospirillum</taxon>
    </lineage>
</organism>
<keyword evidence="1" id="KW-0812">Transmembrane</keyword>
<feature type="transmembrane region" description="Helical" evidence="1">
    <location>
        <begin position="84"/>
        <end position="100"/>
    </location>
</feature>
<dbReference type="OrthoDB" id="5195601at2"/>
<dbReference type="Proteomes" id="UP000004169">
    <property type="component" value="Unassembled WGS sequence"/>
</dbReference>
<sequence length="151" mass="16389">MHIAELLHPLAARVTLGLFVLIWGSAVTAGLFADRELLAFIKEVVVWSLFPLVPIAMITAITGLQLTRVRPSQISERKRRRLRLIAAISIVVLLPATLWLDAQAQQDSVDGTLFFIVQGIELAAGLVTLVLMGISVRDGILAKREAASAGR</sequence>
<dbReference type="RefSeq" id="WP_002729565.1">
    <property type="nucleotide sequence ID" value="NZ_CAHP01000023.1"/>
</dbReference>
<dbReference type="STRING" id="1150626.PHAMO_30157"/>
<proteinExistence type="predicted"/>
<evidence type="ECO:0000313" key="3">
    <source>
        <dbReference type="Proteomes" id="UP000004169"/>
    </source>
</evidence>
<evidence type="ECO:0008006" key="4">
    <source>
        <dbReference type="Google" id="ProtNLM"/>
    </source>
</evidence>
<evidence type="ECO:0000256" key="1">
    <source>
        <dbReference type="SAM" id="Phobius"/>
    </source>
</evidence>
<feature type="transmembrane region" description="Helical" evidence="1">
    <location>
        <begin position="12"/>
        <end position="32"/>
    </location>
</feature>
<keyword evidence="1" id="KW-1133">Transmembrane helix</keyword>
<protein>
    <recommendedName>
        <fullName evidence="4">Transmembrane protein</fullName>
    </recommendedName>
</protein>
<dbReference type="AlphaFoldDB" id="H8FUG3"/>
<accession>H8FUG3</accession>
<reference evidence="2 3" key="1">
    <citation type="journal article" date="2012" name="J. Bacteriol.">
        <title>Draft Genome Sequence of the Purple Photosynthetic Bacterium Phaeospirillum molischianum DSM120, a Particularly Versatile Bacterium.</title>
        <authorList>
            <person name="Duquesne K."/>
            <person name="Prima V."/>
            <person name="Ji B."/>
            <person name="Rouy Z."/>
            <person name="Medigue C."/>
            <person name="Talla E."/>
            <person name="Sturgis J.N."/>
        </authorList>
    </citation>
    <scope>NUCLEOTIDE SEQUENCE [LARGE SCALE GENOMIC DNA]</scope>
    <source>
        <strain evidence="3">DSM120</strain>
    </source>
</reference>
<comment type="caution">
    <text evidence="2">The sequence shown here is derived from an EMBL/GenBank/DDBJ whole genome shotgun (WGS) entry which is preliminary data.</text>
</comment>
<keyword evidence="1" id="KW-0472">Membrane</keyword>